<dbReference type="Gene3D" id="2.140.10.10">
    <property type="entry name" value="Quinoprotein alcohol dehydrogenase-like superfamily"/>
    <property type="match status" value="1"/>
</dbReference>
<proteinExistence type="inferred from homology"/>
<accession>A0A7Z0TJ36</accession>
<keyword evidence="5" id="KW-0560">Oxidoreductase</keyword>
<dbReference type="CDD" id="cd10278">
    <property type="entry name" value="PQQ_MDH"/>
    <property type="match status" value="1"/>
</dbReference>
<feature type="signal peptide" evidence="10">
    <location>
        <begin position="1"/>
        <end position="23"/>
    </location>
</feature>
<dbReference type="PROSITE" id="PS00364">
    <property type="entry name" value="BACTERIAL_PQQ_2"/>
    <property type="match status" value="1"/>
</dbReference>
<evidence type="ECO:0000313" key="12">
    <source>
        <dbReference type="EMBL" id="NYY87588.1"/>
    </source>
</evidence>
<dbReference type="GO" id="GO:0005509">
    <property type="term" value="F:calcium ion binding"/>
    <property type="evidence" value="ECO:0007669"/>
    <property type="project" value="InterPro"/>
</dbReference>
<dbReference type="InterPro" id="IPR017512">
    <property type="entry name" value="PQQ_MeOH/EtOH_DH"/>
</dbReference>
<comment type="cofactor">
    <cofactor evidence="7">
        <name>pyrroloquinoline quinone</name>
        <dbReference type="ChEBI" id="CHEBI:58442"/>
    </cofactor>
    <text evidence="7">Binds 1 PQQ group per subunit.</text>
</comment>
<dbReference type="SMART" id="SM00564">
    <property type="entry name" value="PQQ"/>
    <property type="match status" value="6"/>
</dbReference>
<dbReference type="NCBIfam" id="TIGR03075">
    <property type="entry name" value="PQQ_enz_alc_DH"/>
    <property type="match status" value="1"/>
</dbReference>
<dbReference type="GO" id="GO:0016614">
    <property type="term" value="F:oxidoreductase activity, acting on CH-OH group of donors"/>
    <property type="evidence" value="ECO:0007669"/>
    <property type="project" value="InterPro"/>
</dbReference>
<dbReference type="GO" id="GO:0070968">
    <property type="term" value="F:pyrroloquinoline quinone binding"/>
    <property type="evidence" value="ECO:0007669"/>
    <property type="project" value="UniProtKB-ARBA"/>
</dbReference>
<dbReference type="InterPro" id="IPR001479">
    <property type="entry name" value="Quinoprotein_DH_CS"/>
</dbReference>
<evidence type="ECO:0000256" key="4">
    <source>
        <dbReference type="ARBA" id="ARBA00022891"/>
    </source>
</evidence>
<evidence type="ECO:0000256" key="1">
    <source>
        <dbReference type="ARBA" id="ARBA00008156"/>
    </source>
</evidence>
<comment type="cofactor">
    <cofactor evidence="8">
        <name>Ca(2+)</name>
        <dbReference type="ChEBI" id="CHEBI:29108"/>
    </cofactor>
    <text evidence="8">Binds 1 Ca(2+) ion per subunit.</text>
</comment>
<dbReference type="EMBL" id="CP088280">
    <property type="protein sequence ID" value="UGX96268.1"/>
    <property type="molecule type" value="Genomic_DNA"/>
</dbReference>
<feature type="binding site" evidence="7">
    <location>
        <position position="132"/>
    </location>
    <ligand>
        <name>pyrroloquinoline quinone</name>
        <dbReference type="ChEBI" id="CHEBI:58442"/>
    </ligand>
</feature>
<feature type="binding site" evidence="8">
    <location>
        <position position="320"/>
    </location>
    <ligand>
        <name>Ca(2+)</name>
        <dbReference type="ChEBI" id="CHEBI:29108"/>
    </ligand>
</feature>
<evidence type="ECO:0000259" key="11">
    <source>
        <dbReference type="Pfam" id="PF01011"/>
    </source>
</evidence>
<protein>
    <submittedName>
        <fullName evidence="12">Methanol/ethanol family PQQ-dependent dehydrogenase</fullName>
    </submittedName>
</protein>
<evidence type="ECO:0000313" key="14">
    <source>
        <dbReference type="Proteomes" id="UP000564836"/>
    </source>
</evidence>
<gene>
    <name evidence="13" type="ORF">G6321_00014455</name>
    <name evidence="12" type="ORF">G6321_03815</name>
</gene>
<dbReference type="InterPro" id="IPR018391">
    <property type="entry name" value="PQQ_b-propeller_rpt"/>
</dbReference>
<evidence type="ECO:0000256" key="2">
    <source>
        <dbReference type="ARBA" id="ARBA00022723"/>
    </source>
</evidence>
<dbReference type="AlphaFoldDB" id="A0A7Z0TJ36"/>
<dbReference type="InterPro" id="IPR002372">
    <property type="entry name" value="PQQ_rpt_dom"/>
</dbReference>
<comment type="similarity">
    <text evidence="1">Belongs to the bacterial PQQ dehydrogenase family.</text>
</comment>
<dbReference type="EMBL" id="JACBFH010000001">
    <property type="protein sequence ID" value="NYY87588.1"/>
    <property type="molecule type" value="Genomic_DNA"/>
</dbReference>
<evidence type="ECO:0000256" key="6">
    <source>
        <dbReference type="PIRSR" id="PIRSR617512-1"/>
    </source>
</evidence>
<organism evidence="12">
    <name type="scientific">Bradyrhizobium barranii subsp. barranii</name>
    <dbReference type="NCBI Taxonomy" id="2823807"/>
    <lineage>
        <taxon>Bacteria</taxon>
        <taxon>Pseudomonadati</taxon>
        <taxon>Pseudomonadota</taxon>
        <taxon>Alphaproteobacteria</taxon>
        <taxon>Hyphomicrobiales</taxon>
        <taxon>Nitrobacteraceae</taxon>
        <taxon>Bradyrhizobium</taxon>
        <taxon>Bradyrhizobium barranii</taxon>
    </lineage>
</organism>
<dbReference type="SUPFAM" id="SSF50998">
    <property type="entry name" value="Quinoprotein alcohol dehydrogenase-like"/>
    <property type="match status" value="1"/>
</dbReference>
<keyword evidence="2 8" id="KW-0479">Metal-binding</keyword>
<name>A0A7Z0TJ36_9BRAD</name>
<reference evidence="13 14" key="1">
    <citation type="journal article" date="2017" name="Syst. Appl. Microbiol.">
        <title>Soybeans inoculated with root zone soils of Canadian native legumes harbour diverse and novel Bradyrhizobium spp. that possess agricultural potential.</title>
        <authorList>
            <person name="Bromfield E.S.P."/>
            <person name="Cloutier S."/>
            <person name="Tambong J.T."/>
            <person name="Tran Thi T.V."/>
        </authorList>
    </citation>
    <scope>NUCLEOTIDE SEQUENCE [LARGE SCALE GENOMIC DNA]</scope>
    <source>
        <strain evidence="13 14">323S2</strain>
    </source>
</reference>
<feature type="active site" description="Proton acceptor" evidence="6">
    <location>
        <position position="320"/>
    </location>
</feature>
<reference evidence="12" key="2">
    <citation type="submission" date="2020-06" db="EMBL/GenBank/DDBJ databases">
        <title>Whole Genome Sequence of Bradyrhizobium sp. Strain 323S2.</title>
        <authorList>
            <person name="Bromfield E.S.P."/>
        </authorList>
    </citation>
    <scope>NUCLEOTIDE SEQUENCE [LARGE SCALE GENOMIC DNA]</scope>
    <source>
        <strain evidence="12">323S2</strain>
    </source>
</reference>
<feature type="binding site" evidence="8">
    <location>
        <position position="278"/>
    </location>
    <ligand>
        <name>Ca(2+)</name>
        <dbReference type="ChEBI" id="CHEBI:29108"/>
    </ligand>
</feature>
<dbReference type="PANTHER" id="PTHR32303:SF4">
    <property type="entry name" value="QUINOPROTEIN GLUCOSE DEHYDROGENASE"/>
    <property type="match status" value="1"/>
</dbReference>
<feature type="domain" description="Pyrrolo-quinoline quinone repeat" evidence="11">
    <location>
        <begin position="37"/>
        <end position="387"/>
    </location>
</feature>
<feature type="disulfide bond" evidence="9">
    <location>
        <begin position="126"/>
        <end position="127"/>
    </location>
</feature>
<evidence type="ECO:0000256" key="9">
    <source>
        <dbReference type="PIRSR" id="PIRSR617512-4"/>
    </source>
</evidence>
<keyword evidence="4 7" id="KW-0634">PQQ</keyword>
<dbReference type="RefSeq" id="WP_135216048.1">
    <property type="nucleotide sequence ID" value="NZ_CP088280.1"/>
</dbReference>
<keyword evidence="9" id="KW-1015">Disulfide bond</keyword>
<dbReference type="GO" id="GO:0030288">
    <property type="term" value="C:outer membrane-bounded periplasmic space"/>
    <property type="evidence" value="ECO:0007669"/>
    <property type="project" value="InterPro"/>
</dbReference>
<dbReference type="GO" id="GO:0016020">
    <property type="term" value="C:membrane"/>
    <property type="evidence" value="ECO:0007669"/>
    <property type="project" value="InterPro"/>
</dbReference>
<dbReference type="FunFam" id="2.140.10.10:FF:000003">
    <property type="entry name" value="Methanol dehydrogenase, large subunit"/>
    <property type="match status" value="1"/>
</dbReference>
<feature type="domain" description="Pyrrolo-quinoline quinone repeat" evidence="11">
    <location>
        <begin position="496"/>
        <end position="550"/>
    </location>
</feature>
<dbReference type="Pfam" id="PF01011">
    <property type="entry name" value="PQQ"/>
    <property type="match status" value="2"/>
</dbReference>
<keyword evidence="3 10" id="KW-0732">Signal</keyword>
<reference evidence="13 14" key="3">
    <citation type="journal article" date="2022" name="Int. J. Syst. Evol. Microbiol.">
        <title>Strains of Bradyrhizobium barranii sp. nov. associated with legumes native to Canada are symbionts of soybeans and belong to different subspecies (subsp. barranii subsp. nov. and subsp. apii subsp. nov.) and symbiovars (sv. glycinearum and sv. septentrionale).</title>
        <authorList>
            <person name="Bromfield E.S.P."/>
            <person name="Cloutier S."/>
            <person name="Wasai-Hara S."/>
            <person name="Minamisawa K."/>
        </authorList>
    </citation>
    <scope>NUCLEOTIDE SEQUENCE [LARGE SCALE GENOMIC DNA]</scope>
    <source>
        <strain evidence="13 14">323S2</strain>
    </source>
</reference>
<dbReference type="PANTHER" id="PTHR32303">
    <property type="entry name" value="QUINOPROTEIN ALCOHOL DEHYDROGENASE (CYTOCHROME C)"/>
    <property type="match status" value="1"/>
</dbReference>
<evidence type="ECO:0000313" key="13">
    <source>
        <dbReference type="EMBL" id="UGX96268.1"/>
    </source>
</evidence>
<feature type="binding site" evidence="7">
    <location>
        <position position="176"/>
    </location>
    <ligand>
        <name>pyrroloquinoline quinone</name>
        <dbReference type="ChEBI" id="CHEBI:58442"/>
    </ligand>
</feature>
<feature type="binding site" evidence="8">
    <location>
        <position position="194"/>
    </location>
    <ligand>
        <name>Ca(2+)</name>
        <dbReference type="ChEBI" id="CHEBI:29108"/>
    </ligand>
</feature>
<evidence type="ECO:0000256" key="8">
    <source>
        <dbReference type="PIRSR" id="PIRSR617512-3"/>
    </source>
</evidence>
<evidence type="ECO:0000256" key="10">
    <source>
        <dbReference type="SAM" id="SignalP"/>
    </source>
</evidence>
<feature type="binding site" evidence="7">
    <location>
        <position position="78"/>
    </location>
    <ligand>
        <name>pyrroloquinoline quinone</name>
        <dbReference type="ChEBI" id="CHEBI:58442"/>
    </ligand>
</feature>
<evidence type="ECO:0000256" key="3">
    <source>
        <dbReference type="ARBA" id="ARBA00022729"/>
    </source>
</evidence>
<evidence type="ECO:0000256" key="7">
    <source>
        <dbReference type="PIRSR" id="PIRSR617512-2"/>
    </source>
</evidence>
<sequence>MRKVLLATFLGSAAALAVGSASANDEVLKMSQNPKDWVIPAGDYASTRYSKLNQINAQNVGKLQVAWTFSTGVLRGHEGGPLIIGNTMFVHTPFPNKVYAIDLSNENKIIWKYEPKQDPNVIPVMCCDTVNRGLAYGDGKIILHQADTTLVALDAKTGQVAWSVKNGDPTKGETGTSAPLVVKDKVLIGISGGEFGVQAHMTAYDLKTGKLAWRGYSEGPDDQILVDAEKTTALGKPVGKDSSLKTWQGDQWKIGGGATWGWISYDPELNLVYYGSGNPSTWNPKQRPGDNKWSMTIWARNPDTGMAKWVYQMTPHDEWDYDGVNEMILSDQSINGQPRKLLTHFDRNGLGYTMDRVTGELLVAEKFDPKVNWTSGVDMDKNSPTYGRPKVLDAASTEKGGEDHNTKGICPAALGTKDEQPAAYSPDTQLFYVPTNHVCMDYEPFKVSYTAGQPYVGATLSMYPPQGETHMGNFIAWDGKTGKIVWSNKEQFSVWSGALATAGGVVFYGTLEGYLKAVDAKTGKELYKFKTPSGIIGNVTTYENGGKQYVAVLSGVGGWAGIGLAAGLTDPTAGLGAVGGYAALSNYTALGGTLTVFSLPAAN</sequence>
<feature type="chain" id="PRO_5030732621" evidence="10">
    <location>
        <begin position="24"/>
        <end position="603"/>
    </location>
</feature>
<dbReference type="Proteomes" id="UP000564836">
    <property type="component" value="Chromosome"/>
</dbReference>
<evidence type="ECO:0000256" key="5">
    <source>
        <dbReference type="ARBA" id="ARBA00023002"/>
    </source>
</evidence>
<dbReference type="InterPro" id="IPR011047">
    <property type="entry name" value="Quinoprotein_ADH-like_sf"/>
</dbReference>
<keyword evidence="8" id="KW-0106">Calcium</keyword>